<dbReference type="KEGG" id="peh:Spb1_15400"/>
<accession>A0A518GM36</accession>
<dbReference type="InterPro" id="IPR047214">
    <property type="entry name" value="TPP_PDC_IPDC"/>
</dbReference>
<evidence type="ECO:0000256" key="7">
    <source>
        <dbReference type="ARBA" id="ARBA00023052"/>
    </source>
</evidence>
<gene>
    <name evidence="15" type="primary">ipdC</name>
    <name evidence="15" type="ORF">Spb1_15400</name>
</gene>
<feature type="region of interest" description="Disordered" evidence="11">
    <location>
        <begin position="1"/>
        <end position="43"/>
    </location>
</feature>
<dbReference type="GO" id="GO:0030976">
    <property type="term" value="F:thiamine pyrophosphate binding"/>
    <property type="evidence" value="ECO:0007669"/>
    <property type="project" value="InterPro"/>
</dbReference>
<evidence type="ECO:0000256" key="3">
    <source>
        <dbReference type="ARBA" id="ARBA00007812"/>
    </source>
</evidence>
<dbReference type="InterPro" id="IPR029061">
    <property type="entry name" value="THDP-binding"/>
</dbReference>
<keyword evidence="15" id="KW-0670">Pyruvate</keyword>
<dbReference type="Pfam" id="PF02775">
    <property type="entry name" value="TPP_enzyme_C"/>
    <property type="match status" value="1"/>
</dbReference>
<dbReference type="CDD" id="cd07038">
    <property type="entry name" value="TPP_PYR_PDC_IPDC_like"/>
    <property type="match status" value="1"/>
</dbReference>
<dbReference type="EC" id="4.1.1.74" evidence="15"/>
<dbReference type="SUPFAM" id="SSF52467">
    <property type="entry name" value="DHS-like NAD/FAD-binding domain"/>
    <property type="match status" value="1"/>
</dbReference>
<evidence type="ECO:0000256" key="2">
    <source>
        <dbReference type="ARBA" id="ARBA00001964"/>
    </source>
</evidence>
<dbReference type="GO" id="GO:0047434">
    <property type="term" value="F:indolepyruvate decarboxylase activity"/>
    <property type="evidence" value="ECO:0007669"/>
    <property type="project" value="UniProtKB-EC"/>
</dbReference>
<dbReference type="Gene3D" id="3.40.50.970">
    <property type="match status" value="2"/>
</dbReference>
<evidence type="ECO:0000256" key="10">
    <source>
        <dbReference type="RuleBase" id="RU362132"/>
    </source>
</evidence>
<name>A0A518GM36_9PLAN</name>
<dbReference type="Gene3D" id="3.40.50.1220">
    <property type="entry name" value="TPP-binding domain"/>
    <property type="match status" value="1"/>
</dbReference>
<comment type="cofactor">
    <cofactor evidence="9">
        <name>Mg(2+)</name>
        <dbReference type="ChEBI" id="CHEBI:18420"/>
    </cofactor>
    <text evidence="9">Binds 1 Mg(2+) per subunit.</text>
</comment>
<dbReference type="Pfam" id="PF02776">
    <property type="entry name" value="TPP_enzyme_N"/>
    <property type="match status" value="1"/>
</dbReference>
<keyword evidence="4 9" id="KW-0479">Metal-binding</keyword>
<dbReference type="AlphaFoldDB" id="A0A518GM36"/>
<evidence type="ECO:0000313" key="16">
    <source>
        <dbReference type="Proteomes" id="UP000315349"/>
    </source>
</evidence>
<dbReference type="InterPro" id="IPR012000">
    <property type="entry name" value="Thiamin_PyroP_enz_cen_dom"/>
</dbReference>
<dbReference type="FunFam" id="3.40.50.970:FF:000024">
    <property type="entry name" value="Pyruvate decarboxylase isozyme"/>
    <property type="match status" value="1"/>
</dbReference>
<evidence type="ECO:0000256" key="11">
    <source>
        <dbReference type="SAM" id="MobiDB-lite"/>
    </source>
</evidence>
<feature type="binding site" evidence="9">
    <location>
        <position position="519"/>
    </location>
    <ligand>
        <name>Mg(2+)</name>
        <dbReference type="ChEBI" id="CHEBI:18420"/>
    </ligand>
</feature>
<dbReference type="InterPro" id="IPR012110">
    <property type="entry name" value="PDC/IPDC-like"/>
</dbReference>
<evidence type="ECO:0000259" key="13">
    <source>
        <dbReference type="Pfam" id="PF02775"/>
    </source>
</evidence>
<dbReference type="GO" id="GO:0000949">
    <property type="term" value="P:aromatic amino acid family catabolic process to alcohol via Ehrlich pathway"/>
    <property type="evidence" value="ECO:0007669"/>
    <property type="project" value="TreeGrafter"/>
</dbReference>
<keyword evidence="6 9" id="KW-0460">Magnesium</keyword>
<feature type="domain" description="Thiamine pyrophosphate enzyme central" evidence="12">
    <location>
        <begin position="254"/>
        <end position="376"/>
    </location>
</feature>
<protein>
    <submittedName>
        <fullName evidence="15">Indole-3-pyruvate decarboxylase</fullName>
        <ecNumber evidence="15">4.1.1.74</ecNumber>
    </submittedName>
</protein>
<dbReference type="GO" id="GO:0005829">
    <property type="term" value="C:cytosol"/>
    <property type="evidence" value="ECO:0007669"/>
    <property type="project" value="TreeGrafter"/>
</dbReference>
<dbReference type="RefSeq" id="WP_246128390.1">
    <property type="nucleotide sequence ID" value="NZ_CP036299.1"/>
</dbReference>
<organism evidence="15 16">
    <name type="scientific">Planctopirus ephydatiae</name>
    <dbReference type="NCBI Taxonomy" id="2528019"/>
    <lineage>
        <taxon>Bacteria</taxon>
        <taxon>Pseudomonadati</taxon>
        <taxon>Planctomycetota</taxon>
        <taxon>Planctomycetia</taxon>
        <taxon>Planctomycetales</taxon>
        <taxon>Planctomycetaceae</taxon>
        <taxon>Planctopirus</taxon>
    </lineage>
</organism>
<comment type="cofactor">
    <cofactor evidence="1">
        <name>a metal cation</name>
        <dbReference type="ChEBI" id="CHEBI:25213"/>
    </cofactor>
</comment>
<dbReference type="GO" id="GO:0000287">
    <property type="term" value="F:magnesium ion binding"/>
    <property type="evidence" value="ECO:0007669"/>
    <property type="project" value="InterPro"/>
</dbReference>
<dbReference type="InterPro" id="IPR011766">
    <property type="entry name" value="TPP_enzyme_TPP-bd"/>
</dbReference>
<proteinExistence type="inferred from homology"/>
<evidence type="ECO:0000256" key="1">
    <source>
        <dbReference type="ARBA" id="ARBA00001920"/>
    </source>
</evidence>
<evidence type="ECO:0000313" key="15">
    <source>
        <dbReference type="EMBL" id="QDV29627.1"/>
    </source>
</evidence>
<dbReference type="EMBL" id="CP036299">
    <property type="protein sequence ID" value="QDV29627.1"/>
    <property type="molecule type" value="Genomic_DNA"/>
</dbReference>
<evidence type="ECO:0000256" key="9">
    <source>
        <dbReference type="PIRSR" id="PIRSR036565-2"/>
    </source>
</evidence>
<dbReference type="PANTHER" id="PTHR43452">
    <property type="entry name" value="PYRUVATE DECARBOXYLASE"/>
    <property type="match status" value="1"/>
</dbReference>
<feature type="domain" description="Thiamine pyrophosphate enzyme N-terminal TPP-binding" evidence="14">
    <location>
        <begin position="63"/>
        <end position="165"/>
    </location>
</feature>
<evidence type="ECO:0000256" key="8">
    <source>
        <dbReference type="ARBA" id="ARBA00023239"/>
    </source>
</evidence>
<dbReference type="Proteomes" id="UP000315349">
    <property type="component" value="Chromosome"/>
</dbReference>
<dbReference type="Pfam" id="PF00205">
    <property type="entry name" value="TPP_enzyme_M"/>
    <property type="match status" value="1"/>
</dbReference>
<dbReference type="GO" id="GO:0004737">
    <property type="term" value="F:pyruvate decarboxylase activity"/>
    <property type="evidence" value="ECO:0007669"/>
    <property type="project" value="TreeGrafter"/>
</dbReference>
<evidence type="ECO:0000256" key="6">
    <source>
        <dbReference type="ARBA" id="ARBA00022842"/>
    </source>
</evidence>
<keyword evidence="16" id="KW-1185">Reference proteome</keyword>
<dbReference type="SUPFAM" id="SSF52518">
    <property type="entry name" value="Thiamin diphosphate-binding fold (THDP-binding)"/>
    <property type="match status" value="2"/>
</dbReference>
<evidence type="ECO:0000259" key="12">
    <source>
        <dbReference type="Pfam" id="PF00205"/>
    </source>
</evidence>
<reference evidence="15 16" key="1">
    <citation type="submission" date="2019-02" db="EMBL/GenBank/DDBJ databases">
        <title>Deep-cultivation of Planctomycetes and their phenomic and genomic characterization uncovers novel biology.</title>
        <authorList>
            <person name="Wiegand S."/>
            <person name="Jogler M."/>
            <person name="Boedeker C."/>
            <person name="Pinto D."/>
            <person name="Vollmers J."/>
            <person name="Rivas-Marin E."/>
            <person name="Kohn T."/>
            <person name="Peeters S.H."/>
            <person name="Heuer A."/>
            <person name="Rast P."/>
            <person name="Oberbeckmann S."/>
            <person name="Bunk B."/>
            <person name="Jeske O."/>
            <person name="Meyerdierks A."/>
            <person name="Storesund J.E."/>
            <person name="Kallscheuer N."/>
            <person name="Luecker S."/>
            <person name="Lage O.M."/>
            <person name="Pohl T."/>
            <person name="Merkel B.J."/>
            <person name="Hornburger P."/>
            <person name="Mueller R.-W."/>
            <person name="Bruemmer F."/>
            <person name="Labrenz M."/>
            <person name="Spormann A.M."/>
            <person name="Op den Camp H."/>
            <person name="Overmann J."/>
            <person name="Amann R."/>
            <person name="Jetten M.S.M."/>
            <person name="Mascher T."/>
            <person name="Medema M.H."/>
            <person name="Devos D.P."/>
            <person name="Kaster A.-K."/>
            <person name="Ovreas L."/>
            <person name="Rohde M."/>
            <person name="Galperin M.Y."/>
            <person name="Jogler C."/>
        </authorList>
    </citation>
    <scope>NUCLEOTIDE SEQUENCE [LARGE SCALE GENOMIC DNA]</scope>
    <source>
        <strain evidence="15 16">Spb1</strain>
    </source>
</reference>
<sequence length="601" mass="65852">MARNTSKSANSSPKRNGAPTTRTPSKASPAGTSRKGGSAKAVEELATHAHGTSTTASIETNPTIGDYLIRRLLDYGMKDIFGIPGDFVLQFYGDLENSPIRVIGCTREDNAGYAADGYARIHGIGGICVTYCVGGLSVCNSVAGAFAEKSPVVVITGSPGVEERRSNPLLHHRVREFSTQREVFEKITIASTVLDDALTACREIDRVLEACVRFKRPVYIELPRDMIKVRCPYQHVPQAGTIKSDKAALKEALSEAGAMLAKAERPIILAGVEMHRFGLADELIHFAEKFEIPISATLLGKSVISEKHPLFIGIYEGAMCRESVRKYVEQSDCIVMLGTFMTDIDMGIFTAELDTSKTIYATSETLKISHHHFHDILVADFVKGLSKLDVKIVKRPLPAKAKPTPKFVAVPETAVTSARLFARINELLDEKMVVVADVGDCLFGAADLTIYRDTEFLSPAYYTSMGFAIPAALGVQVARKDLRPIVLVGDGAFQMTCLELSTVLRHNFNPIVIVLNNKGYTTERFIQDGPFNDILNWDYHRLPDLLGGGWGFEVRTEGELDQSLHAALSNKETFCLLNVHLDPLDVSPALKRLGERLSKHV</sequence>
<dbReference type="InterPro" id="IPR029035">
    <property type="entry name" value="DHS-like_NAD/FAD-binding_dom"/>
</dbReference>
<dbReference type="CDD" id="cd02005">
    <property type="entry name" value="TPP_PDC_IPDC"/>
    <property type="match status" value="1"/>
</dbReference>
<comment type="similarity">
    <text evidence="3 10">Belongs to the TPP enzyme family.</text>
</comment>
<keyword evidence="8 15" id="KW-0456">Lyase</keyword>
<feature type="compositionally biased region" description="Polar residues" evidence="11">
    <location>
        <begin position="1"/>
        <end position="26"/>
    </location>
</feature>
<evidence type="ECO:0000259" key="14">
    <source>
        <dbReference type="Pfam" id="PF02776"/>
    </source>
</evidence>
<comment type="cofactor">
    <cofactor evidence="2">
        <name>thiamine diphosphate</name>
        <dbReference type="ChEBI" id="CHEBI:58937"/>
    </cofactor>
</comment>
<dbReference type="InterPro" id="IPR012001">
    <property type="entry name" value="Thiamin_PyroP_enz_TPP-bd_dom"/>
</dbReference>
<keyword evidence="5" id="KW-0210">Decarboxylase</keyword>
<dbReference type="InterPro" id="IPR047213">
    <property type="entry name" value="TPP_PYR_PDC_IPDC-like"/>
</dbReference>
<evidence type="ECO:0000256" key="4">
    <source>
        <dbReference type="ARBA" id="ARBA00022723"/>
    </source>
</evidence>
<feature type="domain" description="Thiamine pyrophosphate enzyme TPP-binding" evidence="13">
    <location>
        <begin position="437"/>
        <end position="578"/>
    </location>
</feature>
<feature type="binding site" evidence="9">
    <location>
        <position position="517"/>
    </location>
    <ligand>
        <name>Mg(2+)</name>
        <dbReference type="ChEBI" id="CHEBI:18420"/>
    </ligand>
</feature>
<feature type="binding site" evidence="9">
    <location>
        <position position="490"/>
    </location>
    <ligand>
        <name>Mg(2+)</name>
        <dbReference type="ChEBI" id="CHEBI:18420"/>
    </ligand>
</feature>
<dbReference type="PANTHER" id="PTHR43452:SF30">
    <property type="entry name" value="PYRUVATE DECARBOXYLASE ISOZYME 1-RELATED"/>
    <property type="match status" value="1"/>
</dbReference>
<keyword evidence="7 10" id="KW-0786">Thiamine pyrophosphate</keyword>
<evidence type="ECO:0000256" key="5">
    <source>
        <dbReference type="ARBA" id="ARBA00022793"/>
    </source>
</evidence>
<dbReference type="PIRSF" id="PIRSF036565">
    <property type="entry name" value="Pyruvt_ip_decrb"/>
    <property type="match status" value="1"/>
</dbReference>